<dbReference type="OrthoDB" id="952277at2"/>
<protein>
    <submittedName>
        <fullName evidence="5">Helix-turn-helix domain-containing protein</fullName>
    </submittedName>
</protein>
<dbReference type="Gene3D" id="1.10.10.60">
    <property type="entry name" value="Homeodomain-like"/>
    <property type="match status" value="1"/>
</dbReference>
<accession>A0A494VT70</accession>
<dbReference type="EMBL" id="CP032869">
    <property type="protein sequence ID" value="AYL98144.1"/>
    <property type="molecule type" value="Genomic_DNA"/>
</dbReference>
<dbReference type="PROSITE" id="PS01124">
    <property type="entry name" value="HTH_ARAC_FAMILY_2"/>
    <property type="match status" value="1"/>
</dbReference>
<evidence type="ECO:0000256" key="3">
    <source>
        <dbReference type="ARBA" id="ARBA00023163"/>
    </source>
</evidence>
<gene>
    <name evidence="5" type="ORF">HYN43_023910</name>
</gene>
<dbReference type="InterPro" id="IPR009057">
    <property type="entry name" value="Homeodomain-like_sf"/>
</dbReference>
<keyword evidence="2" id="KW-0238">DNA-binding</keyword>
<dbReference type="KEGG" id="muh:HYN43_023910"/>
<keyword evidence="6" id="KW-1185">Reference proteome</keyword>
<evidence type="ECO:0000259" key="4">
    <source>
        <dbReference type="PROSITE" id="PS01124"/>
    </source>
</evidence>
<dbReference type="GO" id="GO:0043565">
    <property type="term" value="F:sequence-specific DNA binding"/>
    <property type="evidence" value="ECO:0007669"/>
    <property type="project" value="InterPro"/>
</dbReference>
<evidence type="ECO:0000256" key="1">
    <source>
        <dbReference type="ARBA" id="ARBA00023015"/>
    </source>
</evidence>
<dbReference type="InterPro" id="IPR018060">
    <property type="entry name" value="HTH_AraC"/>
</dbReference>
<dbReference type="PANTHER" id="PTHR43280:SF28">
    <property type="entry name" value="HTH-TYPE TRANSCRIPTIONAL ACTIVATOR RHAS"/>
    <property type="match status" value="1"/>
</dbReference>
<name>A0A494VT70_9SPHI</name>
<dbReference type="GO" id="GO:0003700">
    <property type="term" value="F:DNA-binding transcription factor activity"/>
    <property type="evidence" value="ECO:0007669"/>
    <property type="project" value="InterPro"/>
</dbReference>
<dbReference type="PROSITE" id="PS00041">
    <property type="entry name" value="HTH_ARAC_FAMILY_1"/>
    <property type="match status" value="1"/>
</dbReference>
<dbReference type="SMART" id="SM00342">
    <property type="entry name" value="HTH_ARAC"/>
    <property type="match status" value="1"/>
</dbReference>
<keyword evidence="1" id="KW-0805">Transcription regulation</keyword>
<dbReference type="RefSeq" id="WP_119406425.1">
    <property type="nucleotide sequence ID" value="NZ_CP032869.1"/>
</dbReference>
<dbReference type="InterPro" id="IPR018062">
    <property type="entry name" value="HTH_AraC-typ_CS"/>
</dbReference>
<proteinExistence type="predicted"/>
<keyword evidence="3" id="KW-0804">Transcription</keyword>
<dbReference type="SUPFAM" id="SSF46689">
    <property type="entry name" value="Homeodomain-like"/>
    <property type="match status" value="1"/>
</dbReference>
<dbReference type="Pfam" id="PF12833">
    <property type="entry name" value="HTH_18"/>
    <property type="match status" value="1"/>
</dbReference>
<evidence type="ECO:0000313" key="5">
    <source>
        <dbReference type="EMBL" id="AYL98144.1"/>
    </source>
</evidence>
<organism evidence="5 6">
    <name type="scientific">Mucilaginibacter celer</name>
    <dbReference type="NCBI Taxonomy" id="2305508"/>
    <lineage>
        <taxon>Bacteria</taxon>
        <taxon>Pseudomonadati</taxon>
        <taxon>Bacteroidota</taxon>
        <taxon>Sphingobacteriia</taxon>
        <taxon>Sphingobacteriales</taxon>
        <taxon>Sphingobacteriaceae</taxon>
        <taxon>Mucilaginibacter</taxon>
    </lineage>
</organism>
<dbReference type="AlphaFoldDB" id="A0A494VT70"/>
<dbReference type="Proteomes" id="UP000270046">
    <property type="component" value="Chromosome"/>
</dbReference>
<evidence type="ECO:0000256" key="2">
    <source>
        <dbReference type="ARBA" id="ARBA00023125"/>
    </source>
</evidence>
<dbReference type="PANTHER" id="PTHR43280">
    <property type="entry name" value="ARAC-FAMILY TRANSCRIPTIONAL REGULATOR"/>
    <property type="match status" value="1"/>
</dbReference>
<feature type="domain" description="HTH araC/xylS-type" evidence="4">
    <location>
        <begin position="96"/>
        <end position="175"/>
    </location>
</feature>
<reference evidence="5 6" key="1">
    <citation type="submission" date="2018-10" db="EMBL/GenBank/DDBJ databases">
        <title>Genome sequencing of Mucilaginibacter sp. HYN0043.</title>
        <authorList>
            <person name="Kim M."/>
            <person name="Yi H."/>
        </authorList>
    </citation>
    <scope>NUCLEOTIDE SEQUENCE [LARGE SCALE GENOMIC DNA]</scope>
    <source>
        <strain evidence="5 6">HYN0043</strain>
    </source>
</reference>
<sequence length="186" mass="20971">MKLYIKNMVCRRCKIMVKSELEKAGLRPLSIELGEVELEQVPAGDQLKQLSSSLNELGFELIDDQKSRLIEQIKTLIIEQVHYADGQSPLKLSAVLTSKLNYDYGYLSNLFSAVEGTTIEKYLIAQRVEKVKELLVYNELSLSEIAFRLGYSSVAYLSSQFKQVTGLTPSAFKALQGSKRKNLEDI</sequence>
<evidence type="ECO:0000313" key="6">
    <source>
        <dbReference type="Proteomes" id="UP000270046"/>
    </source>
</evidence>